<dbReference type="Proteomes" id="UP000297195">
    <property type="component" value="Segment"/>
</dbReference>
<keyword evidence="2" id="KW-1185">Reference proteome</keyword>
<gene>
    <name evidence="1" type="ORF">pETSU_014</name>
</gene>
<sequence length="513" mass="55880">MSITLVKARAGLTNYYHNQVIRNSVLDIDSTIIDQLTEQNISGGISGASLLNAAVMSGGLNAQASGYANIAGGWNESKGLMHLTFVTQDTPVNVEYMNVIGYVTNNGSMEGLTTDAVFTPVMSWKTHETLTGSLNLDNPTNVRRVIGGRSDYLLNDGSQNQMISLRPNDVIDYSIERANQQDIMQRMQDEGMDAFNPTTTVGASDINRVGVVASKRSNLNPSLYAADILKAGTGYQRNSAISNNMLDSMGTNESAFDGMFNELANISYQASNVEPNLIRDEFFHEMMEMQGSSQMRGFRGWSVMDLMTAFENLNDVLDLTLMDQSQFPSLDFTQNTEVLGTSAPEDIISQEITMNIMDLMIKYGLGAINFRGSNCDNFGGDGGLGNIVIVPFNPASLTDDDYNVGQNSVAFTEELKSQIFAKLNGVRVGQMTPVRFDVTAELFGTCVINITTVDEHNQGMGFSMNDAGGIAGLFARSFPTFAINNFSSVVGDKEAAQIAGANFYTNLETYFKY</sequence>
<name>A0A4D6DW99_9CAUD</name>
<reference evidence="1 2" key="1">
    <citation type="submission" date="2019-03" db="EMBL/GenBank/DDBJ databases">
        <authorList>
            <person name="Kim S.G."/>
            <person name="Park S.C."/>
        </authorList>
    </citation>
    <scope>NUCLEOTIDE SEQUENCE [LARGE SCALE GENOMIC DNA]</scope>
</reference>
<dbReference type="EMBL" id="MK689364">
    <property type="protein sequence ID" value="QBZ70595.1"/>
    <property type="molecule type" value="Genomic_DNA"/>
</dbReference>
<evidence type="ECO:0000313" key="1">
    <source>
        <dbReference type="EMBL" id="QBZ70595.1"/>
    </source>
</evidence>
<proteinExistence type="predicted"/>
<protein>
    <submittedName>
        <fullName evidence="1">Uncharacterized protein</fullName>
    </submittedName>
</protein>
<accession>A0A4D6DW99</accession>
<evidence type="ECO:0000313" key="2">
    <source>
        <dbReference type="Proteomes" id="UP000297195"/>
    </source>
</evidence>
<organism evidence="1 2">
    <name type="scientific">Edwardsiella phage pEt-SU</name>
    <dbReference type="NCBI Taxonomy" id="2562142"/>
    <lineage>
        <taxon>Viruses</taxon>
        <taxon>Duplodnaviria</taxon>
        <taxon>Heunggongvirae</taxon>
        <taxon>Uroviricota</taxon>
        <taxon>Caudoviricetes</taxon>
        <taxon>Chimalliviridae</taxon>
        <taxon>Petsuvirus</taxon>
        <taxon>Petsuvirus pEtSU</taxon>
    </lineage>
</organism>